<dbReference type="CDD" id="cd15482">
    <property type="entry name" value="Sialidase_non-viral"/>
    <property type="match status" value="1"/>
</dbReference>
<dbReference type="InterPro" id="IPR036282">
    <property type="entry name" value="Glutathione-S-Trfase_C_sf"/>
</dbReference>
<feature type="domain" description="GST C-terminal" evidence="10">
    <location>
        <begin position="1073"/>
        <end position="1208"/>
    </location>
</feature>
<dbReference type="Pfam" id="PF03824">
    <property type="entry name" value="NicO"/>
    <property type="match status" value="2"/>
</dbReference>
<evidence type="ECO:0000256" key="7">
    <source>
        <dbReference type="ARBA" id="ARBA00023136"/>
    </source>
</evidence>
<dbReference type="GO" id="GO:0012505">
    <property type="term" value="C:endomembrane system"/>
    <property type="evidence" value="ECO:0007669"/>
    <property type="project" value="UniProtKB-SubCell"/>
</dbReference>
<dbReference type="CDD" id="cd03048">
    <property type="entry name" value="GST_N_Ure2p_like"/>
    <property type="match status" value="1"/>
</dbReference>
<evidence type="ECO:0000313" key="11">
    <source>
        <dbReference type="EMBL" id="OZJ04229.1"/>
    </source>
</evidence>
<evidence type="ECO:0000313" key="12">
    <source>
        <dbReference type="Proteomes" id="UP000242875"/>
    </source>
</evidence>
<dbReference type="Pfam" id="PF15159">
    <property type="entry name" value="PIG-Y"/>
    <property type="match status" value="1"/>
</dbReference>
<comment type="caution">
    <text evidence="11">The sequence shown here is derived from an EMBL/GenBank/DDBJ whole genome shotgun (WGS) entry which is preliminary data.</text>
</comment>
<feature type="transmembrane region" description="Helical" evidence="8">
    <location>
        <begin position="12"/>
        <end position="32"/>
    </location>
</feature>
<dbReference type="CDD" id="cd10291">
    <property type="entry name" value="GST_C_YfcG_like"/>
    <property type="match status" value="1"/>
</dbReference>
<proteinExistence type="inferred from homology"/>
<dbReference type="Pfam" id="PF03452">
    <property type="entry name" value="Anp1"/>
    <property type="match status" value="1"/>
</dbReference>
<feature type="transmembrane region" description="Helical" evidence="8">
    <location>
        <begin position="567"/>
        <end position="587"/>
    </location>
</feature>
<evidence type="ECO:0000259" key="9">
    <source>
        <dbReference type="PROSITE" id="PS50404"/>
    </source>
</evidence>
<evidence type="ECO:0000256" key="6">
    <source>
        <dbReference type="ARBA" id="ARBA00022989"/>
    </source>
</evidence>
<sequence>MRIPTLVCNATLCKYVIIALATLSFFLSIYLFQSTSSPTLQTCSIAKVGDGKGTVYEQHNMNILNSTGRGYHNREHVLILTPFKDSESLIETYWTNVNKLSYPHHLISLGFLVSDSSDNTIQKLKDHSNWFMETQQTPRDRFHRVSILQKDFSFQLTHDDRHDFDKQKSRRVVMAKSRNFLLASTLSQEHSWVLWLDGDVIEYPETLLEDLIGMNKDVIVPYCGWHSYNEEGVYDRNNWQETEESLALQTDLSADTVLLEGYEEFPTHRRLLSDIRDAKENTALFHAVPLDGVGGTCTLRKHKFARRPTMYIPPHEPDTTPLWGWALLVMSWLIWVSMIYTVFVSKFMPTTGWKILDAIKQDTYYCLLIPTTFITSVYFIMWNWMGLLVIANVAFWVAAAVSFRDRPGLLGTALIAYVFGLRHAVDADHICTIDNVTRKLMNDIAATATAISSHLQDFASVGGIIGSSVSAAFLLIIGILNIFVLVGIYRTLKRLKEQGTYKEPNMKELLDNQTGPLGRIFRPVFQFVNASWKMYPVGVLFGLGFDTSTEIALLGISATQGSQHMDIWLILIFPALFTAGMALIDTLDGMLMLATYTWSHYNPIRKLYYNILITFMSVVIAMTVAVIEVMGLIGLEVDPSSTFWAVWINLSNQFEIIGYITIALLFGTFAIAYMTYRFGGFREIEQRTNNGQSWQETGTVTTGVGDIDNGFLLELPTTAPGASHRRILAAFRNHSKDSSGAYTYFRITVCYSDDGGITWAFLSEVEGRNPPEGIWEPFMRMSADGSKVQIYYARENASNDQDIVMRTSSDRGVTWSNFATVAGATTTGRDGMPGVTQYHHGTGNKLLCIFETTEGGTGNFMVKSVTSSDDGATWGNRALVYSATGSTNNAGAPGVTTVGNDLVAIFMTDEDTSQHQWVNGADVKSLVSTSVSSSGITWGNKITVSPVQSNWPGIMTLDNSHALASVDHGGVLTSKRLTTMSSQPDITLYTVGTPNGVKVSITLEELGLPYKVHAISFKDNEQKTDWFLKINPNGRIPAIVDHSRGDFRVFESAAIMHYLCQHYDPQNQLWPKDIDQQSICMQWLMFQMGGVGPMQGQANHFYRYAPEKIQYGIKRYQNETRRLYEVIENHLAQGNKYLVGDQYTIADIANFSWIRSHDWAGVSIEGLPNLERWIKDIESRPAVQKGLNVPDKDMKTLHGGDKQKMEEFAKAASDWIMKGNKKDVE</sequence>
<feature type="transmembrane region" description="Helical" evidence="8">
    <location>
        <begin position="607"/>
        <end position="635"/>
    </location>
</feature>
<protein>
    <recommendedName>
        <fullName evidence="13">GST N-terminal domain-containing protein</fullName>
    </recommendedName>
</protein>
<dbReference type="PROSITE" id="PS50404">
    <property type="entry name" value="GST_NTER"/>
    <property type="match status" value="1"/>
</dbReference>
<evidence type="ECO:0000256" key="8">
    <source>
        <dbReference type="SAM" id="Phobius"/>
    </source>
</evidence>
<keyword evidence="6 8" id="KW-1133">Transmembrane helix</keyword>
<dbReference type="Pfam" id="PF02798">
    <property type="entry name" value="GST_N"/>
    <property type="match status" value="1"/>
</dbReference>
<keyword evidence="7 8" id="KW-0472">Membrane</keyword>
<dbReference type="EMBL" id="MVBO01000049">
    <property type="protein sequence ID" value="OZJ04229.1"/>
    <property type="molecule type" value="Genomic_DNA"/>
</dbReference>
<dbReference type="GO" id="GO:0005886">
    <property type="term" value="C:plasma membrane"/>
    <property type="evidence" value="ECO:0007669"/>
    <property type="project" value="InterPro"/>
</dbReference>
<name>A0A261Y0T4_9FUNG</name>
<reference evidence="11 12" key="1">
    <citation type="journal article" date="2017" name="Mycologia">
        <title>Bifiguratus adelaidae, gen. et sp. nov., a new member of Mucoromycotina in endophytic and soil-dwelling habitats.</title>
        <authorList>
            <person name="Torres-Cruz T.J."/>
            <person name="Billingsley Tobias T.L."/>
            <person name="Almatruk M."/>
            <person name="Hesse C."/>
            <person name="Kuske C.R."/>
            <person name="Desiro A."/>
            <person name="Benucci G.M."/>
            <person name="Bonito G."/>
            <person name="Stajich J.E."/>
            <person name="Dunlap C."/>
            <person name="Arnold A.E."/>
            <person name="Porras-Alfaro A."/>
        </authorList>
    </citation>
    <scope>NUCLEOTIDE SEQUENCE [LARGE SCALE GENOMIC DNA]</scope>
    <source>
        <strain evidence="11 12">AZ0501</strain>
    </source>
</reference>
<keyword evidence="4" id="KW-0533">Nickel</keyword>
<dbReference type="Gene3D" id="3.90.550.10">
    <property type="entry name" value="Spore Coat Polysaccharide Biosynthesis Protein SpsA, Chain A"/>
    <property type="match status" value="1"/>
</dbReference>
<dbReference type="InterPro" id="IPR004045">
    <property type="entry name" value="Glutathione_S-Trfase_N"/>
</dbReference>
<dbReference type="InterPro" id="IPR004046">
    <property type="entry name" value="GST_C"/>
</dbReference>
<evidence type="ECO:0000256" key="4">
    <source>
        <dbReference type="ARBA" id="ARBA00022596"/>
    </source>
</evidence>
<dbReference type="PANTHER" id="PTHR31611:SF0">
    <property type="entry name" value="HIGH-AFFINITY NICKEL TRANSPORT PROTEIN NIC1"/>
    <property type="match status" value="1"/>
</dbReference>
<dbReference type="Gene3D" id="1.20.1050.10">
    <property type="match status" value="1"/>
</dbReference>
<dbReference type="InterPro" id="IPR040079">
    <property type="entry name" value="Glutathione_S-Trfase"/>
</dbReference>
<dbReference type="SFLD" id="SFLDG00358">
    <property type="entry name" value="Main_(cytGST)"/>
    <property type="match status" value="1"/>
</dbReference>
<gene>
    <name evidence="11" type="ORF">BZG36_02960</name>
</gene>
<evidence type="ECO:0008006" key="13">
    <source>
        <dbReference type="Google" id="ProtNLM"/>
    </source>
</evidence>
<evidence type="ECO:0000256" key="5">
    <source>
        <dbReference type="ARBA" id="ARBA00022692"/>
    </source>
</evidence>
<dbReference type="InterPro" id="IPR036249">
    <property type="entry name" value="Thioredoxin-like_sf"/>
</dbReference>
<dbReference type="SFLD" id="SFLDG01151">
    <property type="entry name" value="Main.2:_Nu-like"/>
    <property type="match status" value="1"/>
</dbReference>
<dbReference type="PROSITE" id="PS50405">
    <property type="entry name" value="GST_CTER"/>
    <property type="match status" value="1"/>
</dbReference>
<dbReference type="Pfam" id="PF00043">
    <property type="entry name" value="GST_C"/>
    <property type="match status" value="1"/>
</dbReference>
<organism evidence="11 12">
    <name type="scientific">Bifiguratus adelaidae</name>
    <dbReference type="NCBI Taxonomy" id="1938954"/>
    <lineage>
        <taxon>Eukaryota</taxon>
        <taxon>Fungi</taxon>
        <taxon>Fungi incertae sedis</taxon>
        <taxon>Mucoromycota</taxon>
        <taxon>Mucoromycotina</taxon>
        <taxon>Endogonomycetes</taxon>
        <taxon>Endogonales</taxon>
        <taxon>Endogonales incertae sedis</taxon>
        <taxon>Bifiguratus</taxon>
    </lineage>
</organism>
<dbReference type="Proteomes" id="UP000242875">
    <property type="component" value="Unassembled WGS sequence"/>
</dbReference>
<accession>A0A261Y0T4</accession>
<dbReference type="GO" id="GO:0015099">
    <property type="term" value="F:nickel cation transmembrane transporter activity"/>
    <property type="evidence" value="ECO:0007669"/>
    <property type="project" value="InterPro"/>
</dbReference>
<dbReference type="InterPro" id="IPR004688">
    <property type="entry name" value="Ni/Co_transpt"/>
</dbReference>
<feature type="transmembrane region" description="Helical" evidence="8">
    <location>
        <begin position="364"/>
        <end position="381"/>
    </location>
</feature>
<comment type="similarity">
    <text evidence="2">Belongs to the NiCoT transporter (TC 2.A.52) family.</text>
</comment>
<feature type="transmembrane region" description="Helical" evidence="8">
    <location>
        <begin position="464"/>
        <end position="489"/>
    </location>
</feature>
<keyword evidence="3" id="KW-0813">Transport</keyword>
<dbReference type="SFLD" id="SFLDS00019">
    <property type="entry name" value="Glutathione_Transferase_(cytos"/>
    <property type="match status" value="1"/>
</dbReference>
<dbReference type="InterPro" id="IPR011541">
    <property type="entry name" value="Ni/Co_transpt_high_affinity"/>
</dbReference>
<dbReference type="InterPro" id="IPR010987">
    <property type="entry name" value="Glutathione-S-Trfase_C-like"/>
</dbReference>
<evidence type="ECO:0000256" key="2">
    <source>
        <dbReference type="ARBA" id="ARBA00010892"/>
    </source>
</evidence>
<dbReference type="OrthoDB" id="2739686at2759"/>
<evidence type="ECO:0000256" key="3">
    <source>
        <dbReference type="ARBA" id="ARBA00022448"/>
    </source>
</evidence>
<evidence type="ECO:0000256" key="1">
    <source>
        <dbReference type="ARBA" id="ARBA00004127"/>
    </source>
</evidence>
<dbReference type="SUPFAM" id="SSF47616">
    <property type="entry name" value="GST C-terminal domain-like"/>
    <property type="match status" value="1"/>
</dbReference>
<keyword evidence="12" id="KW-1185">Reference proteome</keyword>
<dbReference type="SUPFAM" id="SSF50939">
    <property type="entry name" value="Sialidases"/>
    <property type="match status" value="1"/>
</dbReference>
<dbReference type="AlphaFoldDB" id="A0A261Y0T4"/>
<dbReference type="InterPro" id="IPR029044">
    <property type="entry name" value="Nucleotide-diphossugar_trans"/>
</dbReference>
<dbReference type="PANTHER" id="PTHR31611">
    <property type="entry name" value="HIGH-AFFINITY NICKEL TRANSPORT PROTEIN NIC1"/>
    <property type="match status" value="1"/>
</dbReference>
<dbReference type="SUPFAM" id="SSF52833">
    <property type="entry name" value="Thioredoxin-like"/>
    <property type="match status" value="1"/>
</dbReference>
<dbReference type="InterPro" id="IPR029164">
    <property type="entry name" value="PIG-Y"/>
</dbReference>
<dbReference type="SFLD" id="SFLDG01150">
    <property type="entry name" value="Main.1:_Beta-like"/>
    <property type="match status" value="1"/>
</dbReference>
<dbReference type="InterPro" id="IPR036278">
    <property type="entry name" value="Sialidase_sf"/>
</dbReference>
<feature type="transmembrane region" description="Helical" evidence="8">
    <location>
        <begin position="322"/>
        <end position="343"/>
    </location>
</feature>
<dbReference type="Gene3D" id="3.40.30.10">
    <property type="entry name" value="Glutaredoxin"/>
    <property type="match status" value="1"/>
</dbReference>
<comment type="subcellular location">
    <subcellularLocation>
        <location evidence="1">Endomembrane system</location>
        <topology evidence="1">Multi-pass membrane protein</topology>
    </subcellularLocation>
</comment>
<evidence type="ECO:0000259" key="10">
    <source>
        <dbReference type="PROSITE" id="PS50405"/>
    </source>
</evidence>
<dbReference type="Gene3D" id="2.120.10.10">
    <property type="match status" value="1"/>
</dbReference>
<feature type="transmembrane region" description="Helical" evidence="8">
    <location>
        <begin position="656"/>
        <end position="676"/>
    </location>
</feature>
<feature type="domain" description="GST N-terminal" evidence="9">
    <location>
        <begin position="983"/>
        <end position="1067"/>
    </location>
</feature>
<keyword evidence="5 8" id="KW-0812">Transmembrane</keyword>